<dbReference type="CDD" id="cd03078">
    <property type="entry name" value="GST_N_Metaxin1_like"/>
    <property type="match status" value="1"/>
</dbReference>
<dbReference type="EMBL" id="JTDY01000133">
    <property type="protein sequence ID" value="KOB78685.1"/>
    <property type="molecule type" value="Genomic_DNA"/>
</dbReference>
<dbReference type="GO" id="GO:0015031">
    <property type="term" value="P:protein transport"/>
    <property type="evidence" value="ECO:0007669"/>
    <property type="project" value="UniProtKB-KW"/>
</dbReference>
<evidence type="ECO:0000256" key="2">
    <source>
        <dbReference type="ARBA" id="ARBA00009170"/>
    </source>
</evidence>
<name>A0A0L7LTA3_OPEBR</name>
<evidence type="ECO:0000259" key="10">
    <source>
        <dbReference type="Pfam" id="PF17171"/>
    </source>
</evidence>
<dbReference type="GO" id="GO:0001401">
    <property type="term" value="C:SAM complex"/>
    <property type="evidence" value="ECO:0007669"/>
    <property type="project" value="InterPro"/>
</dbReference>
<dbReference type="PANTHER" id="PTHR12289:SF41">
    <property type="entry name" value="FAILED AXON CONNECTIONS-RELATED"/>
    <property type="match status" value="1"/>
</dbReference>
<evidence type="ECO:0000256" key="6">
    <source>
        <dbReference type="ARBA" id="ARBA00023128"/>
    </source>
</evidence>
<sequence length="392" mass="44308">MTNIELDIWRGEWGLASIDLECLKVLTYMKFIGVPVRVREANNPFFTPKGTLPVMRDGRKVLTNFEEVVDHLKSLHYSTDVHLNTKQAAEASAFTQYLHEKLYPAYQYAWWVDEKNYGDVTRPTYARALRIPFNFYYPSRYQNSAKEMIDALYGEHTDLREIEKTVNRLGESEYFFGNRPSSFDATVFAYLAPLTKAPFPNGTLCNHVKGIANLTRFVARINQKNFRHVTDEYNRLNAKKQSTGTQSEREAANFPNQTRNKVLAALFAAAAMTGYALANGMFQPSMNQTRNKVLAALFAAAAMMGYALANGMFQTRNKVLAALFAAAAMTGYALANGMFQLSMNQTRNKVLAALFAAAAVPGYALANGMFQELKDYEQSREYNDLFENEDEE</sequence>
<evidence type="ECO:0000256" key="7">
    <source>
        <dbReference type="ARBA" id="ARBA00023136"/>
    </source>
</evidence>
<dbReference type="InterPro" id="IPR036282">
    <property type="entry name" value="Glutathione-S-Trfase_C_sf"/>
</dbReference>
<evidence type="ECO:0000313" key="11">
    <source>
        <dbReference type="EMBL" id="KOB78685.1"/>
    </source>
</evidence>
<feature type="transmembrane region" description="Helical" evidence="8">
    <location>
        <begin position="262"/>
        <end position="282"/>
    </location>
</feature>
<evidence type="ECO:0000313" key="12">
    <source>
        <dbReference type="Proteomes" id="UP000037510"/>
    </source>
</evidence>
<dbReference type="SUPFAM" id="SSF47616">
    <property type="entry name" value="GST C-terminal domain-like"/>
    <property type="match status" value="1"/>
</dbReference>
<comment type="subcellular location">
    <subcellularLocation>
        <location evidence="1">Mitochondrion outer membrane</location>
    </subcellularLocation>
</comment>
<feature type="domain" description="Metaxin glutathione S-transferase" evidence="10">
    <location>
        <begin position="167"/>
        <end position="221"/>
    </location>
</feature>
<dbReference type="AlphaFoldDB" id="A0A0L7LTA3"/>
<protein>
    <submittedName>
        <fullName evidence="11">Putative metaxin 1</fullName>
    </submittedName>
</protein>
<accession>A0A0L7LTA3</accession>
<organism evidence="11 12">
    <name type="scientific">Operophtera brumata</name>
    <name type="common">Winter moth</name>
    <name type="synonym">Phalaena brumata</name>
    <dbReference type="NCBI Taxonomy" id="104452"/>
    <lineage>
        <taxon>Eukaryota</taxon>
        <taxon>Metazoa</taxon>
        <taxon>Ecdysozoa</taxon>
        <taxon>Arthropoda</taxon>
        <taxon>Hexapoda</taxon>
        <taxon>Insecta</taxon>
        <taxon>Pterygota</taxon>
        <taxon>Neoptera</taxon>
        <taxon>Endopterygota</taxon>
        <taxon>Lepidoptera</taxon>
        <taxon>Glossata</taxon>
        <taxon>Ditrysia</taxon>
        <taxon>Geometroidea</taxon>
        <taxon>Geometridae</taxon>
        <taxon>Larentiinae</taxon>
        <taxon>Operophtera</taxon>
    </lineage>
</organism>
<dbReference type="InterPro" id="IPR033468">
    <property type="entry name" value="Metaxin_GST"/>
</dbReference>
<dbReference type="Proteomes" id="UP000037510">
    <property type="component" value="Unassembled WGS sequence"/>
</dbReference>
<keyword evidence="4" id="KW-1000">Mitochondrion outer membrane</keyword>
<evidence type="ECO:0000259" key="9">
    <source>
        <dbReference type="Pfam" id="PF10568"/>
    </source>
</evidence>
<gene>
    <name evidence="11" type="ORF">OBRU01_01931</name>
</gene>
<feature type="transmembrane region" description="Helical" evidence="8">
    <location>
        <begin position="294"/>
        <end position="313"/>
    </location>
</feature>
<evidence type="ECO:0000256" key="1">
    <source>
        <dbReference type="ARBA" id="ARBA00004294"/>
    </source>
</evidence>
<evidence type="ECO:0000256" key="5">
    <source>
        <dbReference type="ARBA" id="ARBA00022927"/>
    </source>
</evidence>
<comment type="caution">
    <text evidence="11">The sequence shown here is derived from an EMBL/GenBank/DDBJ whole genome shotgun (WGS) entry which is preliminary data.</text>
</comment>
<dbReference type="GO" id="GO:0007005">
    <property type="term" value="P:mitochondrion organization"/>
    <property type="evidence" value="ECO:0007669"/>
    <property type="project" value="TreeGrafter"/>
</dbReference>
<keyword evidence="5" id="KW-0653">Protein transport</keyword>
<keyword evidence="8" id="KW-0812">Transmembrane</keyword>
<keyword evidence="6" id="KW-0496">Mitochondrion</keyword>
<proteinExistence type="inferred from homology"/>
<dbReference type="PANTHER" id="PTHR12289">
    <property type="entry name" value="METAXIN RELATED"/>
    <property type="match status" value="1"/>
</dbReference>
<dbReference type="Pfam" id="PF17171">
    <property type="entry name" value="GST_C_6"/>
    <property type="match status" value="1"/>
</dbReference>
<keyword evidence="7 8" id="KW-0472">Membrane</keyword>
<feature type="transmembrane region" description="Helical" evidence="8">
    <location>
        <begin position="351"/>
        <end position="370"/>
    </location>
</feature>
<dbReference type="InterPro" id="IPR019564">
    <property type="entry name" value="Sam37/metaxin_N"/>
</dbReference>
<reference evidence="11 12" key="1">
    <citation type="journal article" date="2015" name="Genome Biol. Evol.">
        <title>The genome of winter moth (Operophtera brumata) provides a genomic perspective on sexual dimorphism and phenology.</title>
        <authorList>
            <person name="Derks M.F."/>
            <person name="Smit S."/>
            <person name="Salis L."/>
            <person name="Schijlen E."/>
            <person name="Bossers A."/>
            <person name="Mateman C."/>
            <person name="Pijl A.S."/>
            <person name="de Ridder D."/>
            <person name="Groenen M.A."/>
            <person name="Visser M.E."/>
            <person name="Megens H.J."/>
        </authorList>
    </citation>
    <scope>NUCLEOTIDE SEQUENCE [LARGE SCALE GENOMIC DNA]</scope>
    <source>
        <strain evidence="11">WM2013NL</strain>
        <tissue evidence="11">Head and thorax</tissue>
    </source>
</reference>
<dbReference type="InterPro" id="IPR050931">
    <property type="entry name" value="Mito_Protein_Transport_Metaxin"/>
</dbReference>
<keyword evidence="8" id="KW-1133">Transmembrane helix</keyword>
<evidence type="ECO:0000256" key="3">
    <source>
        <dbReference type="ARBA" id="ARBA00022448"/>
    </source>
</evidence>
<evidence type="ECO:0000256" key="4">
    <source>
        <dbReference type="ARBA" id="ARBA00022787"/>
    </source>
</evidence>
<feature type="domain" description="Mitochondrial outer membrane transport complex Sam37/metaxin N-terminal" evidence="9">
    <location>
        <begin position="22"/>
        <end position="142"/>
    </location>
</feature>
<keyword evidence="3" id="KW-0813">Transport</keyword>
<keyword evidence="12" id="KW-1185">Reference proteome</keyword>
<evidence type="ECO:0000256" key="8">
    <source>
        <dbReference type="SAM" id="Phobius"/>
    </source>
</evidence>
<dbReference type="Pfam" id="PF10568">
    <property type="entry name" value="Tom37"/>
    <property type="match status" value="1"/>
</dbReference>
<feature type="transmembrane region" description="Helical" evidence="8">
    <location>
        <begin position="319"/>
        <end position="339"/>
    </location>
</feature>
<dbReference type="STRING" id="104452.A0A0L7LTA3"/>
<comment type="similarity">
    <text evidence="2">Belongs to the metaxin family.</text>
</comment>